<evidence type="ECO:0000313" key="5">
    <source>
        <dbReference type="EMBL" id="SBV92904.1"/>
    </source>
</evidence>
<dbReference type="EMBL" id="FLUM01000001">
    <property type="protein sequence ID" value="SBV92904.1"/>
    <property type="molecule type" value="Genomic_DNA"/>
</dbReference>
<dbReference type="SUPFAM" id="SSF47336">
    <property type="entry name" value="ACP-like"/>
    <property type="match status" value="1"/>
</dbReference>
<dbReference type="GO" id="GO:0009245">
    <property type="term" value="P:lipid A biosynthetic process"/>
    <property type="evidence" value="ECO:0007669"/>
    <property type="project" value="TreeGrafter"/>
</dbReference>
<comment type="pathway">
    <text evidence="3">Lipid metabolism; fatty acid biosynthesis.</text>
</comment>
<keyword evidence="3" id="KW-0444">Lipid biosynthesis</keyword>
<feature type="modified residue" description="O-(pantetheine 4'-phosphoryl)serine" evidence="3">
    <location>
        <position position="41"/>
    </location>
</feature>
<accession>A0A212J0M7</accession>
<dbReference type="HAMAP" id="MF_01217">
    <property type="entry name" value="Acyl_carrier"/>
    <property type="match status" value="1"/>
</dbReference>
<keyword evidence="1 3" id="KW-0596">Phosphopantetheine</keyword>
<keyword evidence="3" id="KW-0963">Cytoplasm</keyword>
<evidence type="ECO:0000256" key="3">
    <source>
        <dbReference type="HAMAP-Rule" id="MF_01217"/>
    </source>
</evidence>
<dbReference type="PROSITE" id="PS50075">
    <property type="entry name" value="CARRIER"/>
    <property type="match status" value="1"/>
</dbReference>
<sequence>MEMTNEEIIEKIRTTLAEEFEVDVETIQPDAPLIETLEMDSLDFVDMVVLIEQNFGFTVNGNDFVNIKTFQDFYDFIIEHLDKPNDGMEG</sequence>
<keyword evidence="3" id="KW-0275">Fatty acid biosynthesis</keyword>
<name>A0A212J0M7_9BACT</name>
<comment type="function">
    <text evidence="3">Carrier of the growing fatty acid chain in fatty acid biosynthesis.</text>
</comment>
<dbReference type="GO" id="GO:0000036">
    <property type="term" value="F:acyl carrier activity"/>
    <property type="evidence" value="ECO:0007669"/>
    <property type="project" value="UniProtKB-UniRule"/>
</dbReference>
<evidence type="ECO:0000259" key="4">
    <source>
        <dbReference type="PROSITE" id="PS50075"/>
    </source>
</evidence>
<dbReference type="AlphaFoldDB" id="A0A212J0M7"/>
<comment type="similarity">
    <text evidence="3">Belongs to the acyl carrier protein (ACP) family.</text>
</comment>
<dbReference type="InterPro" id="IPR009081">
    <property type="entry name" value="PP-bd_ACP"/>
</dbReference>
<proteinExistence type="inferred from homology"/>
<feature type="domain" description="Carrier" evidence="4">
    <location>
        <begin position="3"/>
        <end position="81"/>
    </location>
</feature>
<evidence type="ECO:0000256" key="1">
    <source>
        <dbReference type="ARBA" id="ARBA00022450"/>
    </source>
</evidence>
<dbReference type="NCBIfam" id="NF003757">
    <property type="entry name" value="PRK05350.1"/>
    <property type="match status" value="1"/>
</dbReference>
<dbReference type="InterPro" id="IPR003231">
    <property type="entry name" value="ACP"/>
</dbReference>
<dbReference type="GO" id="GO:0005829">
    <property type="term" value="C:cytosol"/>
    <property type="evidence" value="ECO:0007669"/>
    <property type="project" value="TreeGrafter"/>
</dbReference>
<gene>
    <name evidence="3 5" type="primary">acpP</name>
    <name evidence="5" type="ORF">KL86DYS1_10728</name>
</gene>
<evidence type="ECO:0000256" key="2">
    <source>
        <dbReference type="ARBA" id="ARBA00022553"/>
    </source>
</evidence>
<keyword evidence="3" id="KW-0276">Fatty acid metabolism</keyword>
<keyword evidence="2 3" id="KW-0597">Phosphoprotein</keyword>
<dbReference type="Gene3D" id="1.10.1200.10">
    <property type="entry name" value="ACP-like"/>
    <property type="match status" value="1"/>
</dbReference>
<protein>
    <recommendedName>
        <fullName evidence="3">Acyl carrier protein</fullName>
        <shortName evidence="3">ACP</shortName>
    </recommendedName>
</protein>
<organism evidence="5">
    <name type="scientific">uncultured Dysgonomonas sp</name>
    <dbReference type="NCBI Taxonomy" id="206096"/>
    <lineage>
        <taxon>Bacteria</taxon>
        <taxon>Pseudomonadati</taxon>
        <taxon>Bacteroidota</taxon>
        <taxon>Bacteroidia</taxon>
        <taxon>Bacteroidales</taxon>
        <taxon>Dysgonomonadaceae</taxon>
        <taxon>Dysgonomonas</taxon>
        <taxon>environmental samples</taxon>
    </lineage>
</organism>
<dbReference type="PANTHER" id="PTHR20863:SF76">
    <property type="entry name" value="CARRIER DOMAIN-CONTAINING PROTEIN"/>
    <property type="match status" value="1"/>
</dbReference>
<dbReference type="Pfam" id="PF00550">
    <property type="entry name" value="PP-binding"/>
    <property type="match status" value="1"/>
</dbReference>
<dbReference type="InterPro" id="IPR036736">
    <property type="entry name" value="ACP-like_sf"/>
</dbReference>
<dbReference type="GO" id="GO:0016020">
    <property type="term" value="C:membrane"/>
    <property type="evidence" value="ECO:0007669"/>
    <property type="project" value="GOC"/>
</dbReference>
<dbReference type="GO" id="GO:0000035">
    <property type="term" value="F:acyl binding"/>
    <property type="evidence" value="ECO:0007669"/>
    <property type="project" value="TreeGrafter"/>
</dbReference>
<dbReference type="PANTHER" id="PTHR20863">
    <property type="entry name" value="ACYL CARRIER PROTEIN"/>
    <property type="match status" value="1"/>
</dbReference>
<keyword evidence="3" id="KW-0443">Lipid metabolism</keyword>
<dbReference type="UniPathway" id="UPA00094"/>
<comment type="subcellular location">
    <subcellularLocation>
        <location evidence="3">Cytoplasm</location>
    </subcellularLocation>
</comment>
<reference evidence="5" key="1">
    <citation type="submission" date="2016-04" db="EMBL/GenBank/DDBJ databases">
        <authorList>
            <person name="Evans L.H."/>
            <person name="Alamgir A."/>
            <person name="Owens N."/>
            <person name="Weber N.D."/>
            <person name="Virtaneva K."/>
            <person name="Barbian K."/>
            <person name="Babar A."/>
            <person name="Rosenke K."/>
        </authorList>
    </citation>
    <scope>NUCLEOTIDE SEQUENCE</scope>
    <source>
        <strain evidence="5">86-1</strain>
    </source>
</reference>
<comment type="PTM">
    <text evidence="3">4'-phosphopantetheine is transferred from CoA to a specific serine of apo-ACP by AcpS. This modification is essential for activity because fatty acids are bound in thioester linkage to the sulfhydryl of the prosthetic group.</text>
</comment>